<dbReference type="InterPro" id="IPR020472">
    <property type="entry name" value="WD40_PAC1"/>
</dbReference>
<feature type="repeat" description="WD" evidence="3">
    <location>
        <begin position="111"/>
        <end position="152"/>
    </location>
</feature>
<dbReference type="PRINTS" id="PR00320">
    <property type="entry name" value="GPROTEINBRPT"/>
</dbReference>
<evidence type="ECO:0000256" key="2">
    <source>
        <dbReference type="ARBA" id="ARBA00022737"/>
    </source>
</evidence>
<dbReference type="RefSeq" id="WP_099148880.1">
    <property type="nucleotide sequence ID" value="NZ_PDUD01000006.1"/>
</dbReference>
<protein>
    <submittedName>
        <fullName evidence="5">Uncharacterized protein</fullName>
    </submittedName>
</protein>
<accession>A0A2D0NH05</accession>
<keyword evidence="6" id="KW-1185">Reference proteome</keyword>
<dbReference type="PROSITE" id="PS50082">
    <property type="entry name" value="WD_REPEATS_2"/>
    <property type="match status" value="3"/>
</dbReference>
<dbReference type="InterPro" id="IPR015943">
    <property type="entry name" value="WD40/YVTN_repeat-like_dom_sf"/>
</dbReference>
<dbReference type="Gene3D" id="2.130.10.10">
    <property type="entry name" value="YVTN repeat-like/Quinoprotein amine dehydrogenase"/>
    <property type="match status" value="1"/>
</dbReference>
<dbReference type="Proteomes" id="UP000223913">
    <property type="component" value="Unassembled WGS sequence"/>
</dbReference>
<evidence type="ECO:0000256" key="3">
    <source>
        <dbReference type="PROSITE-ProRule" id="PRU00221"/>
    </source>
</evidence>
<feature type="chain" id="PRO_5012135447" evidence="4">
    <location>
        <begin position="18"/>
        <end position="210"/>
    </location>
</feature>
<sequence>MKQIGYILSFLCLTVWAAAQQPELIIPIGHTDMVNGVAFSPDARWALTGSEDGTAILWEVASGKLLHIFTEHRLGIEAVAFAPDGRTLATGSQDGTAILWDSHTGNLLHTLSMDRGGVLALAFSSDGMQLYTGGEDGSLKTWKTANGMLFRSLREQEAILSLTAGPQDQLVCGSARGNLRVYGKDGKRDISEAPGAACSPYRLPMIHPGY</sequence>
<dbReference type="SUPFAM" id="SSF50978">
    <property type="entry name" value="WD40 repeat-like"/>
    <property type="match status" value="1"/>
</dbReference>
<dbReference type="PANTHER" id="PTHR19879:SF9">
    <property type="entry name" value="TRANSCRIPTION INITIATION FACTOR TFIID SUBUNIT 5"/>
    <property type="match status" value="1"/>
</dbReference>
<dbReference type="PANTHER" id="PTHR19879">
    <property type="entry name" value="TRANSCRIPTION INITIATION FACTOR TFIID"/>
    <property type="match status" value="1"/>
</dbReference>
<dbReference type="PROSITE" id="PS50294">
    <property type="entry name" value="WD_REPEATS_REGION"/>
    <property type="match status" value="3"/>
</dbReference>
<evidence type="ECO:0000256" key="1">
    <source>
        <dbReference type="ARBA" id="ARBA00022574"/>
    </source>
</evidence>
<evidence type="ECO:0000313" key="5">
    <source>
        <dbReference type="EMBL" id="PHN07771.1"/>
    </source>
</evidence>
<name>A0A2D0NH05_FLAN2</name>
<keyword evidence="4" id="KW-0732">Signal</keyword>
<feature type="signal peptide" evidence="4">
    <location>
        <begin position="1"/>
        <end position="17"/>
    </location>
</feature>
<dbReference type="OrthoDB" id="1492850at2"/>
<dbReference type="InterPro" id="IPR036322">
    <property type="entry name" value="WD40_repeat_dom_sf"/>
</dbReference>
<dbReference type="SMART" id="SM00320">
    <property type="entry name" value="WD40"/>
    <property type="match status" value="4"/>
</dbReference>
<gene>
    <name evidence="5" type="ORF">CRP01_04835</name>
</gene>
<feature type="repeat" description="WD" evidence="3">
    <location>
        <begin position="27"/>
        <end position="68"/>
    </location>
</feature>
<evidence type="ECO:0000313" key="6">
    <source>
        <dbReference type="Proteomes" id="UP000223913"/>
    </source>
</evidence>
<feature type="repeat" description="WD" evidence="3">
    <location>
        <begin position="69"/>
        <end position="110"/>
    </location>
</feature>
<dbReference type="InterPro" id="IPR019775">
    <property type="entry name" value="WD40_repeat_CS"/>
</dbReference>
<keyword evidence="1 3" id="KW-0853">WD repeat</keyword>
<dbReference type="Pfam" id="PF00400">
    <property type="entry name" value="WD40"/>
    <property type="match status" value="3"/>
</dbReference>
<dbReference type="EMBL" id="PDUD01000006">
    <property type="protein sequence ID" value="PHN07771.1"/>
    <property type="molecule type" value="Genomic_DNA"/>
</dbReference>
<proteinExistence type="predicted"/>
<dbReference type="AlphaFoldDB" id="A0A2D0NH05"/>
<evidence type="ECO:0000256" key="4">
    <source>
        <dbReference type="SAM" id="SignalP"/>
    </source>
</evidence>
<comment type="caution">
    <text evidence="5">The sequence shown here is derived from an EMBL/GenBank/DDBJ whole genome shotgun (WGS) entry which is preliminary data.</text>
</comment>
<organism evidence="5 6">
    <name type="scientific">Flavilitoribacter nigricans (strain ATCC 23147 / DSM 23189 / NBRC 102662 / NCIMB 1420 / SS-2)</name>
    <name type="common">Lewinella nigricans</name>
    <dbReference type="NCBI Taxonomy" id="1122177"/>
    <lineage>
        <taxon>Bacteria</taxon>
        <taxon>Pseudomonadati</taxon>
        <taxon>Bacteroidota</taxon>
        <taxon>Saprospiria</taxon>
        <taxon>Saprospirales</taxon>
        <taxon>Lewinellaceae</taxon>
        <taxon>Flavilitoribacter</taxon>
    </lineage>
</organism>
<dbReference type="InterPro" id="IPR001680">
    <property type="entry name" value="WD40_rpt"/>
</dbReference>
<keyword evidence="2" id="KW-0677">Repeat</keyword>
<dbReference type="PROSITE" id="PS00678">
    <property type="entry name" value="WD_REPEATS_1"/>
    <property type="match status" value="1"/>
</dbReference>
<reference evidence="5 6" key="1">
    <citation type="submission" date="2017-10" db="EMBL/GenBank/DDBJ databases">
        <title>The draft genome sequence of Lewinella nigricans NBRC 102662.</title>
        <authorList>
            <person name="Wang K."/>
        </authorList>
    </citation>
    <scope>NUCLEOTIDE SEQUENCE [LARGE SCALE GENOMIC DNA]</scope>
    <source>
        <strain evidence="5 6">NBRC 102662</strain>
    </source>
</reference>